<dbReference type="AlphaFoldDB" id="A0AAV1EDQ5"/>
<dbReference type="EMBL" id="OX459126">
    <property type="protein sequence ID" value="CAI9117809.1"/>
    <property type="molecule type" value="Genomic_DNA"/>
</dbReference>
<organism evidence="1 2">
    <name type="scientific">Oldenlandia corymbosa var. corymbosa</name>
    <dbReference type="NCBI Taxonomy" id="529605"/>
    <lineage>
        <taxon>Eukaryota</taxon>
        <taxon>Viridiplantae</taxon>
        <taxon>Streptophyta</taxon>
        <taxon>Embryophyta</taxon>
        <taxon>Tracheophyta</taxon>
        <taxon>Spermatophyta</taxon>
        <taxon>Magnoliopsida</taxon>
        <taxon>eudicotyledons</taxon>
        <taxon>Gunneridae</taxon>
        <taxon>Pentapetalae</taxon>
        <taxon>asterids</taxon>
        <taxon>lamiids</taxon>
        <taxon>Gentianales</taxon>
        <taxon>Rubiaceae</taxon>
        <taxon>Rubioideae</taxon>
        <taxon>Spermacoceae</taxon>
        <taxon>Hedyotis-Oldenlandia complex</taxon>
        <taxon>Oldenlandia</taxon>
    </lineage>
</organism>
<evidence type="ECO:0000313" key="1">
    <source>
        <dbReference type="EMBL" id="CAI9117809.1"/>
    </source>
</evidence>
<sequence length="114" mass="11987">MSNTDSAPAALVTRSSLMVLAHKSAKVILATDLVPTETNSEKIYLAPLADQTRCFAPSVFEIVTSALGTHKVVPSSDQTALPTHETSLTIAETDGIASLVVDHVELVLMTNATP</sequence>
<reference evidence="1" key="1">
    <citation type="submission" date="2023-03" db="EMBL/GenBank/DDBJ databases">
        <authorList>
            <person name="Julca I."/>
        </authorList>
    </citation>
    <scope>NUCLEOTIDE SEQUENCE</scope>
</reference>
<name>A0AAV1EDQ5_OLDCO</name>
<accession>A0AAV1EDQ5</accession>
<proteinExistence type="predicted"/>
<keyword evidence="2" id="KW-1185">Reference proteome</keyword>
<dbReference type="Proteomes" id="UP001161247">
    <property type="component" value="Chromosome 9"/>
</dbReference>
<gene>
    <name evidence="1" type="ORF">OLC1_LOCUS23809</name>
</gene>
<evidence type="ECO:0000313" key="2">
    <source>
        <dbReference type="Proteomes" id="UP001161247"/>
    </source>
</evidence>
<protein>
    <submittedName>
        <fullName evidence="1">OLC1v1019294C1</fullName>
    </submittedName>
</protein>